<evidence type="ECO:0000313" key="1">
    <source>
        <dbReference type="EMBL" id="EJW91276.1"/>
    </source>
</evidence>
<proteinExistence type="predicted"/>
<accession>J9F8P8</accession>
<dbReference type="EMBL" id="AMCI01008284">
    <property type="protein sequence ID" value="EJW91276.1"/>
    <property type="molecule type" value="Genomic_DNA"/>
</dbReference>
<organism evidence="1">
    <name type="scientific">gut metagenome</name>
    <dbReference type="NCBI Taxonomy" id="749906"/>
    <lineage>
        <taxon>unclassified sequences</taxon>
        <taxon>metagenomes</taxon>
        <taxon>organismal metagenomes</taxon>
    </lineage>
</organism>
<comment type="caution">
    <text evidence="1">The sequence shown here is derived from an EMBL/GenBank/DDBJ whole genome shotgun (WGS) entry which is preliminary data.</text>
</comment>
<feature type="non-terminal residue" evidence="1">
    <location>
        <position position="33"/>
    </location>
</feature>
<sequence>MPLFKKETKTIYQGKEGYVQIDLQALHETGEIK</sequence>
<dbReference type="AlphaFoldDB" id="J9F8P8"/>
<name>J9F8P8_9ZZZZ</name>
<gene>
    <name evidence="1" type="ORF">EVA_20618</name>
</gene>
<reference evidence="1" key="1">
    <citation type="journal article" date="2012" name="PLoS ONE">
        <title>Gene sets for utilization of primary and secondary nutrition supplies in the distal gut of endangered iberian lynx.</title>
        <authorList>
            <person name="Alcaide M."/>
            <person name="Messina E."/>
            <person name="Richter M."/>
            <person name="Bargiela R."/>
            <person name="Peplies J."/>
            <person name="Huws S.A."/>
            <person name="Newbold C.J."/>
            <person name="Golyshin P.N."/>
            <person name="Simon M.A."/>
            <person name="Lopez G."/>
            <person name="Yakimov M.M."/>
            <person name="Ferrer M."/>
        </authorList>
    </citation>
    <scope>NUCLEOTIDE SEQUENCE</scope>
</reference>
<protein>
    <submittedName>
        <fullName evidence="1">Uncharacterized protein</fullName>
    </submittedName>
</protein>